<dbReference type="PROSITE" id="PS51375">
    <property type="entry name" value="PPR"/>
    <property type="match status" value="3"/>
</dbReference>
<evidence type="ECO:0000256" key="2">
    <source>
        <dbReference type="ARBA" id="ARBA00022737"/>
    </source>
</evidence>
<dbReference type="InterPro" id="IPR002885">
    <property type="entry name" value="PPR_rpt"/>
</dbReference>
<keyword evidence="4" id="KW-1133">Transmembrane helix</keyword>
<dbReference type="EMBL" id="JAKOGI010001265">
    <property type="protein sequence ID" value="KAJ8426587.1"/>
    <property type="molecule type" value="Genomic_DNA"/>
</dbReference>
<organism evidence="5 6">
    <name type="scientific">Carnegiea gigantea</name>
    <dbReference type="NCBI Taxonomy" id="171969"/>
    <lineage>
        <taxon>Eukaryota</taxon>
        <taxon>Viridiplantae</taxon>
        <taxon>Streptophyta</taxon>
        <taxon>Embryophyta</taxon>
        <taxon>Tracheophyta</taxon>
        <taxon>Spermatophyta</taxon>
        <taxon>Magnoliopsida</taxon>
        <taxon>eudicotyledons</taxon>
        <taxon>Gunneridae</taxon>
        <taxon>Pentapetalae</taxon>
        <taxon>Caryophyllales</taxon>
        <taxon>Cactineae</taxon>
        <taxon>Cactaceae</taxon>
        <taxon>Cactoideae</taxon>
        <taxon>Echinocereeae</taxon>
        <taxon>Carnegiea</taxon>
    </lineage>
</organism>
<evidence type="ECO:0000256" key="3">
    <source>
        <dbReference type="PROSITE-ProRule" id="PRU00708"/>
    </source>
</evidence>
<dbReference type="InterPro" id="IPR011990">
    <property type="entry name" value="TPR-like_helical_dom_sf"/>
</dbReference>
<keyword evidence="6" id="KW-1185">Reference proteome</keyword>
<evidence type="ECO:0008006" key="7">
    <source>
        <dbReference type="Google" id="ProtNLM"/>
    </source>
</evidence>
<feature type="transmembrane region" description="Helical" evidence="4">
    <location>
        <begin position="285"/>
        <end position="304"/>
    </location>
</feature>
<proteinExistence type="inferred from homology"/>
<dbReference type="Proteomes" id="UP001153076">
    <property type="component" value="Unassembled WGS sequence"/>
</dbReference>
<dbReference type="OrthoDB" id="1934535at2759"/>
<evidence type="ECO:0000313" key="6">
    <source>
        <dbReference type="Proteomes" id="UP001153076"/>
    </source>
</evidence>
<dbReference type="Pfam" id="PF01535">
    <property type="entry name" value="PPR"/>
    <property type="match status" value="1"/>
</dbReference>
<keyword evidence="4" id="KW-0812">Transmembrane</keyword>
<comment type="similarity">
    <text evidence="1">Belongs to the PPR family. P subfamily.</text>
</comment>
<feature type="repeat" description="PPR" evidence="3">
    <location>
        <begin position="521"/>
        <end position="555"/>
    </location>
</feature>
<comment type="caution">
    <text evidence="5">The sequence shown here is derived from an EMBL/GenBank/DDBJ whole genome shotgun (WGS) entry which is preliminary data.</text>
</comment>
<dbReference type="PANTHER" id="PTHR47941">
    <property type="entry name" value="PENTATRICOPEPTIDE REPEAT-CONTAINING PROTEIN 3, MITOCHONDRIAL"/>
    <property type="match status" value="1"/>
</dbReference>
<dbReference type="Pfam" id="PF12854">
    <property type="entry name" value="PPR_1"/>
    <property type="match status" value="1"/>
</dbReference>
<accession>A0A9Q1JIC2</accession>
<keyword evidence="2" id="KW-0677">Repeat</keyword>
<feature type="repeat" description="PPR" evidence="3">
    <location>
        <begin position="486"/>
        <end position="520"/>
    </location>
</feature>
<dbReference type="NCBIfam" id="TIGR00756">
    <property type="entry name" value="PPR"/>
    <property type="match status" value="3"/>
</dbReference>
<feature type="repeat" description="PPR" evidence="3">
    <location>
        <begin position="45"/>
        <end position="79"/>
    </location>
</feature>
<evidence type="ECO:0000256" key="4">
    <source>
        <dbReference type="SAM" id="Phobius"/>
    </source>
</evidence>
<dbReference type="Gene3D" id="1.25.40.10">
    <property type="entry name" value="Tetratricopeptide repeat domain"/>
    <property type="match status" value="3"/>
</dbReference>
<gene>
    <name evidence="5" type="ORF">Cgig2_018055</name>
</gene>
<sequence length="574" mass="63982">MVPLFEKCVVWGGGKMQRHCSVVCAKIDEALAMLQEMRDHGVVPDITVYTILIDGLCEAGQLEEAVDVFCFLLDRGLQPDQHVYTVLIKEFVRRGVQIMHSWRTTDVLQMIAATIQSLKGYLYCNNVKKALEFLSIMTAKGFAADAHTKSLFIDLLSSQNVHDVDKALLRKVMHGGIKKMLYILSCLCVLCWKDFRQGNELTVIASDGIWDALLSDAAANACRGLPADLAAKLVQKRSNRTDKSPNKLSAVGSVEELFEEGSIVPAERMLDLQYEEEGGHLASKLLVFISIPFFPFLFAISIPISSCFIARNCYFNVDYYSINANAMRDRSPNDDPQVCQTTMQGFSKLDHVLSVFHRMNSLGPSPSVIDFNQLFTAMSKIKPFRLYSTILPLSRNLELSGILPNHCSIGILTTCYCHLGRVDLGLSLLAKRLKLGFPLVVISTTLINGLIHNDRLDQTIKLLDKVVKHGIQPSRATYGATVEALDVQTYNVLIDMLCEEGRVDEAQAILELMINRSKPPNIIAYTALLDGYCLRGQMDEAMELMEVMARNGCNPDVVTFSTLINEFCKSTRID</sequence>
<keyword evidence="4" id="KW-0472">Membrane</keyword>
<name>A0A9Q1JIC2_9CARY</name>
<dbReference type="Pfam" id="PF13041">
    <property type="entry name" value="PPR_2"/>
    <property type="match status" value="2"/>
</dbReference>
<evidence type="ECO:0000256" key="1">
    <source>
        <dbReference type="ARBA" id="ARBA00007626"/>
    </source>
</evidence>
<dbReference type="AlphaFoldDB" id="A0A9Q1JIC2"/>
<evidence type="ECO:0000313" key="5">
    <source>
        <dbReference type="EMBL" id="KAJ8426587.1"/>
    </source>
</evidence>
<dbReference type="SUPFAM" id="SSF81901">
    <property type="entry name" value="HCP-like"/>
    <property type="match status" value="1"/>
</dbReference>
<protein>
    <recommendedName>
        <fullName evidence="7">Pentatricopeptide repeat-containing protein</fullName>
    </recommendedName>
</protein>
<reference evidence="5" key="1">
    <citation type="submission" date="2022-04" db="EMBL/GenBank/DDBJ databases">
        <title>Carnegiea gigantea Genome sequencing and assembly v2.</title>
        <authorList>
            <person name="Copetti D."/>
            <person name="Sanderson M.J."/>
            <person name="Burquez A."/>
            <person name="Wojciechowski M.F."/>
        </authorList>
    </citation>
    <scope>NUCLEOTIDE SEQUENCE</scope>
    <source>
        <strain evidence="5">SGP5-SGP5p</strain>
        <tissue evidence="5">Aerial part</tissue>
    </source>
</reference>